<feature type="transmembrane region" description="Helical" evidence="7">
    <location>
        <begin position="174"/>
        <end position="195"/>
    </location>
</feature>
<feature type="domain" description="Major facilitator superfamily (MFS) profile" evidence="8">
    <location>
        <begin position="19"/>
        <end position="401"/>
    </location>
</feature>
<feature type="transmembrane region" description="Helical" evidence="7">
    <location>
        <begin position="21"/>
        <end position="44"/>
    </location>
</feature>
<dbReference type="InterPro" id="IPR011701">
    <property type="entry name" value="MFS"/>
</dbReference>
<feature type="transmembrane region" description="Helical" evidence="7">
    <location>
        <begin position="257"/>
        <end position="276"/>
    </location>
</feature>
<evidence type="ECO:0000256" key="5">
    <source>
        <dbReference type="ARBA" id="ARBA00022989"/>
    </source>
</evidence>
<dbReference type="Proteomes" id="UP000570361">
    <property type="component" value="Unassembled WGS sequence"/>
</dbReference>
<feature type="transmembrane region" description="Helical" evidence="7">
    <location>
        <begin position="380"/>
        <end position="398"/>
    </location>
</feature>
<sequence length="416" mass="45105">MTNQHSARRRLRAPDFHPVAWAIIIGTFLARTGFFMTIPFLGIYLGEVKGMNPATIGDILATSMLAGTCSSFIGGLLSDRLGRFPVMITAMTLWSLVFIGFAFAEAPWQFFLLSACNGLFRNVFEPTAKALLVDVTKTEKRAAVFHARYFAINVGGAVGPLLGLQLGAGGTSSLLPFAICSGIYLAYVLVLVALSRMNREAGQRRKAQGEPVSMRAMARIVFTDRVFLCFLIGNAFVANAYGHLDTTLSQFLGHDNVKTYSFLFMVNAVSVLLLQYPLVTMMRRFSSMTALTVGCLFFGLGLFGFGLFDQLPLLALSVVVFTVGEILSFVIGDVLIGEIAPADSRGTYYGASGLAFIGQSGGAWLGGLLLHSLGFDQGPIIFGLLMLITFAAFPFFFAGQRLRTRLPIPEEQERAA</sequence>
<dbReference type="RefSeq" id="WP_183603370.1">
    <property type="nucleotide sequence ID" value="NZ_JACHXK010000017.1"/>
</dbReference>
<keyword evidence="10" id="KW-1185">Reference proteome</keyword>
<dbReference type="PANTHER" id="PTHR23517:SF10">
    <property type="entry name" value="MAJOR FACILITATOR SUPERFAMILY (MFS) PROFILE DOMAIN-CONTAINING PROTEIN"/>
    <property type="match status" value="1"/>
</dbReference>
<dbReference type="Pfam" id="PF07690">
    <property type="entry name" value="MFS_1"/>
    <property type="match status" value="1"/>
</dbReference>
<keyword evidence="6 7" id="KW-0472">Membrane</keyword>
<dbReference type="InterPro" id="IPR050171">
    <property type="entry name" value="MFS_Transporters"/>
</dbReference>
<evidence type="ECO:0000259" key="8">
    <source>
        <dbReference type="PROSITE" id="PS50850"/>
    </source>
</evidence>
<dbReference type="InterPro" id="IPR020846">
    <property type="entry name" value="MFS_dom"/>
</dbReference>
<keyword evidence="2" id="KW-0813">Transport</keyword>
<protein>
    <submittedName>
        <fullName evidence="9">MFS family permease</fullName>
    </submittedName>
</protein>
<evidence type="ECO:0000313" key="9">
    <source>
        <dbReference type="EMBL" id="MBB3113286.1"/>
    </source>
</evidence>
<evidence type="ECO:0000256" key="6">
    <source>
        <dbReference type="ARBA" id="ARBA00023136"/>
    </source>
</evidence>
<dbReference type="GO" id="GO:0022857">
    <property type="term" value="F:transmembrane transporter activity"/>
    <property type="evidence" value="ECO:0007669"/>
    <property type="project" value="InterPro"/>
</dbReference>
<gene>
    <name evidence="9" type="ORF">FHS18_005389</name>
</gene>
<feature type="transmembrane region" description="Helical" evidence="7">
    <location>
        <begin position="314"/>
        <end position="336"/>
    </location>
</feature>
<feature type="transmembrane region" description="Helical" evidence="7">
    <location>
        <begin position="348"/>
        <end position="374"/>
    </location>
</feature>
<feature type="transmembrane region" description="Helical" evidence="7">
    <location>
        <begin position="288"/>
        <end position="308"/>
    </location>
</feature>
<keyword evidence="5 7" id="KW-1133">Transmembrane helix</keyword>
<dbReference type="CDD" id="cd17329">
    <property type="entry name" value="MFS_MdtH_MDR_like"/>
    <property type="match status" value="1"/>
</dbReference>
<dbReference type="AlphaFoldDB" id="A0A7W5B3Y3"/>
<keyword evidence="4 7" id="KW-0812">Transmembrane</keyword>
<evidence type="ECO:0000256" key="3">
    <source>
        <dbReference type="ARBA" id="ARBA00022475"/>
    </source>
</evidence>
<dbReference type="GO" id="GO:0005886">
    <property type="term" value="C:plasma membrane"/>
    <property type="evidence" value="ECO:0007669"/>
    <property type="project" value="UniProtKB-SubCell"/>
</dbReference>
<comment type="caution">
    <text evidence="9">The sequence shown here is derived from an EMBL/GenBank/DDBJ whole genome shotgun (WGS) entry which is preliminary data.</text>
</comment>
<name>A0A7W5B3Y3_9BACL</name>
<comment type="subcellular location">
    <subcellularLocation>
        <location evidence="1">Cell membrane</location>
        <topology evidence="1">Multi-pass membrane protein</topology>
    </subcellularLocation>
</comment>
<dbReference type="SUPFAM" id="SSF103473">
    <property type="entry name" value="MFS general substrate transporter"/>
    <property type="match status" value="1"/>
</dbReference>
<evidence type="ECO:0000256" key="2">
    <source>
        <dbReference type="ARBA" id="ARBA00022448"/>
    </source>
</evidence>
<organism evidence="9 10">
    <name type="scientific">Paenibacillus phyllosphaerae</name>
    <dbReference type="NCBI Taxonomy" id="274593"/>
    <lineage>
        <taxon>Bacteria</taxon>
        <taxon>Bacillati</taxon>
        <taxon>Bacillota</taxon>
        <taxon>Bacilli</taxon>
        <taxon>Bacillales</taxon>
        <taxon>Paenibacillaceae</taxon>
        <taxon>Paenibacillus</taxon>
    </lineage>
</organism>
<dbReference type="PANTHER" id="PTHR23517">
    <property type="entry name" value="RESISTANCE PROTEIN MDTM, PUTATIVE-RELATED-RELATED"/>
    <property type="match status" value="1"/>
</dbReference>
<feature type="transmembrane region" description="Helical" evidence="7">
    <location>
        <begin position="216"/>
        <end position="237"/>
    </location>
</feature>
<dbReference type="PROSITE" id="PS50850">
    <property type="entry name" value="MFS"/>
    <property type="match status" value="1"/>
</dbReference>
<evidence type="ECO:0000256" key="4">
    <source>
        <dbReference type="ARBA" id="ARBA00022692"/>
    </source>
</evidence>
<reference evidence="9 10" key="1">
    <citation type="submission" date="2020-08" db="EMBL/GenBank/DDBJ databases">
        <title>Genomic Encyclopedia of Type Strains, Phase III (KMG-III): the genomes of soil and plant-associated and newly described type strains.</title>
        <authorList>
            <person name="Whitman W."/>
        </authorList>
    </citation>
    <scope>NUCLEOTIDE SEQUENCE [LARGE SCALE GENOMIC DNA]</scope>
    <source>
        <strain evidence="9 10">CECT 5862</strain>
    </source>
</reference>
<dbReference type="InterPro" id="IPR036259">
    <property type="entry name" value="MFS_trans_sf"/>
</dbReference>
<evidence type="ECO:0000256" key="1">
    <source>
        <dbReference type="ARBA" id="ARBA00004651"/>
    </source>
</evidence>
<proteinExistence type="predicted"/>
<dbReference type="EMBL" id="JACHXK010000017">
    <property type="protein sequence ID" value="MBB3113286.1"/>
    <property type="molecule type" value="Genomic_DNA"/>
</dbReference>
<evidence type="ECO:0000256" key="7">
    <source>
        <dbReference type="SAM" id="Phobius"/>
    </source>
</evidence>
<feature type="transmembrane region" description="Helical" evidence="7">
    <location>
        <begin position="56"/>
        <end position="77"/>
    </location>
</feature>
<keyword evidence="3" id="KW-1003">Cell membrane</keyword>
<accession>A0A7W5B3Y3</accession>
<dbReference type="Gene3D" id="1.20.1250.20">
    <property type="entry name" value="MFS general substrate transporter like domains"/>
    <property type="match status" value="1"/>
</dbReference>
<evidence type="ECO:0000313" key="10">
    <source>
        <dbReference type="Proteomes" id="UP000570361"/>
    </source>
</evidence>
<feature type="transmembrane region" description="Helical" evidence="7">
    <location>
        <begin position="84"/>
        <end position="104"/>
    </location>
</feature>